<gene>
    <name evidence="1" type="ORF">AXFE_04840</name>
</gene>
<dbReference type="RefSeq" id="WP_152625812.1">
    <property type="nucleotide sequence ID" value="NZ_JXYS01000011.1"/>
</dbReference>
<dbReference type="AlphaFoldDB" id="A0A0D8HNE5"/>
<reference evidence="1 2" key="1">
    <citation type="submission" date="2015-01" db="EMBL/GenBank/DDBJ databases">
        <title>Draft genome of the acidophilic iron oxidizer Acidithrix ferrooxidans strain Py-F3.</title>
        <authorList>
            <person name="Poehlein A."/>
            <person name="Eisen S."/>
            <person name="Schloemann M."/>
            <person name="Johnson B.D."/>
            <person name="Daniel R."/>
            <person name="Muehling M."/>
        </authorList>
    </citation>
    <scope>NUCLEOTIDE SEQUENCE [LARGE SCALE GENOMIC DNA]</scope>
    <source>
        <strain evidence="1 2">Py-F3</strain>
    </source>
</reference>
<dbReference type="Proteomes" id="UP000032360">
    <property type="component" value="Unassembled WGS sequence"/>
</dbReference>
<evidence type="ECO:0000313" key="2">
    <source>
        <dbReference type="Proteomes" id="UP000032360"/>
    </source>
</evidence>
<dbReference type="EMBL" id="JXYS01000011">
    <property type="protein sequence ID" value="KJF18646.1"/>
    <property type="molecule type" value="Genomic_DNA"/>
</dbReference>
<organism evidence="1 2">
    <name type="scientific">Acidithrix ferrooxidans</name>
    <dbReference type="NCBI Taxonomy" id="1280514"/>
    <lineage>
        <taxon>Bacteria</taxon>
        <taxon>Bacillati</taxon>
        <taxon>Actinomycetota</taxon>
        <taxon>Acidimicrobiia</taxon>
        <taxon>Acidimicrobiales</taxon>
        <taxon>Acidimicrobiaceae</taxon>
        <taxon>Acidithrix</taxon>
    </lineage>
</organism>
<proteinExistence type="predicted"/>
<comment type="caution">
    <text evidence="1">The sequence shown here is derived from an EMBL/GenBank/DDBJ whole genome shotgun (WGS) entry which is preliminary data.</text>
</comment>
<name>A0A0D8HNE5_9ACTN</name>
<protein>
    <submittedName>
        <fullName evidence="1">Uncharacterized protein</fullName>
    </submittedName>
</protein>
<keyword evidence="2" id="KW-1185">Reference proteome</keyword>
<accession>A0A0D8HNE5</accession>
<evidence type="ECO:0000313" key="1">
    <source>
        <dbReference type="EMBL" id="KJF18646.1"/>
    </source>
</evidence>
<sequence length="120" mass="13139">MSARPPLRHDSVTIACPVCGGNFPLSGRRTYCSDACRALAYRRRHDIGGILPVTVPGSKSHRGFTVYECRCCGERSLGEQRCLECNTFMARVGIGGYCPSCDEPISIIDLLGEELTQARK</sequence>
<dbReference type="OrthoDB" id="4219687at2"/>